<dbReference type="Proteomes" id="UP001500449">
    <property type="component" value="Unassembled WGS sequence"/>
</dbReference>
<accession>A0ABN2N9V1</accession>
<evidence type="ECO:0000256" key="1">
    <source>
        <dbReference type="SAM" id="MobiDB-lite"/>
    </source>
</evidence>
<organism evidence="2 3">
    <name type="scientific">Pseudonocardia ailaonensis</name>
    <dbReference type="NCBI Taxonomy" id="367279"/>
    <lineage>
        <taxon>Bacteria</taxon>
        <taxon>Bacillati</taxon>
        <taxon>Actinomycetota</taxon>
        <taxon>Actinomycetes</taxon>
        <taxon>Pseudonocardiales</taxon>
        <taxon>Pseudonocardiaceae</taxon>
        <taxon>Pseudonocardia</taxon>
    </lineage>
</organism>
<proteinExistence type="predicted"/>
<sequence>MVVDGAGVMRAFADVDPDPQFLAGHVMAALSRAVRQPMDVPACSSVNSDRAQISISGQGVRNGRAATPSKPLEGKNPSATPCRYGRPEHLVPNINNLTENP</sequence>
<reference evidence="2 3" key="1">
    <citation type="journal article" date="2019" name="Int. J. Syst. Evol. Microbiol.">
        <title>The Global Catalogue of Microorganisms (GCM) 10K type strain sequencing project: providing services to taxonomists for standard genome sequencing and annotation.</title>
        <authorList>
            <consortium name="The Broad Institute Genomics Platform"/>
            <consortium name="The Broad Institute Genome Sequencing Center for Infectious Disease"/>
            <person name="Wu L."/>
            <person name="Ma J."/>
        </authorList>
    </citation>
    <scope>NUCLEOTIDE SEQUENCE [LARGE SCALE GENOMIC DNA]</scope>
    <source>
        <strain evidence="2 3">JCM 16009</strain>
    </source>
</reference>
<feature type="region of interest" description="Disordered" evidence="1">
    <location>
        <begin position="55"/>
        <end position="101"/>
    </location>
</feature>
<keyword evidence="3" id="KW-1185">Reference proteome</keyword>
<evidence type="ECO:0000313" key="3">
    <source>
        <dbReference type="Proteomes" id="UP001500449"/>
    </source>
</evidence>
<dbReference type="RefSeq" id="WP_344420362.1">
    <property type="nucleotide sequence ID" value="NZ_BAAAQK010000017.1"/>
</dbReference>
<protein>
    <submittedName>
        <fullName evidence="2">Uncharacterized protein</fullName>
    </submittedName>
</protein>
<comment type="caution">
    <text evidence="2">The sequence shown here is derived from an EMBL/GenBank/DDBJ whole genome shotgun (WGS) entry which is preliminary data.</text>
</comment>
<name>A0ABN2N9V1_9PSEU</name>
<gene>
    <name evidence="2" type="ORF">GCM10009836_44670</name>
</gene>
<dbReference type="EMBL" id="BAAAQK010000017">
    <property type="protein sequence ID" value="GAA1859513.1"/>
    <property type="molecule type" value="Genomic_DNA"/>
</dbReference>
<evidence type="ECO:0000313" key="2">
    <source>
        <dbReference type="EMBL" id="GAA1859513.1"/>
    </source>
</evidence>